<dbReference type="GO" id="GO:0008270">
    <property type="term" value="F:zinc ion binding"/>
    <property type="evidence" value="ECO:0007669"/>
    <property type="project" value="UniProtKB-UniRule"/>
</dbReference>
<feature type="binding site" evidence="4">
    <location>
        <position position="188"/>
    </location>
    <ligand>
        <name>Zn(2+)</name>
        <dbReference type="ChEBI" id="CHEBI:29105"/>
    </ligand>
</feature>
<organism evidence="5 6">
    <name type="scientific">Edwardsiella phage Edno5</name>
    <dbReference type="NCBI Taxonomy" id="2419942"/>
    <lineage>
        <taxon>Viruses</taxon>
        <taxon>Duplodnaviria</taxon>
        <taxon>Heunggongvirae</taxon>
        <taxon>Uroviricota</taxon>
        <taxon>Caudoviricetes</taxon>
        <taxon>Gofduovirus</taxon>
        <taxon>Gofduovirus edno5</taxon>
    </lineage>
</organism>
<keyword evidence="4" id="KW-0806">Transcription termination</keyword>
<dbReference type="GO" id="GO:0003677">
    <property type="term" value="F:DNA binding"/>
    <property type="evidence" value="ECO:0007669"/>
    <property type="project" value="UniProtKB-UniRule"/>
</dbReference>
<keyword evidence="3" id="KW-0804">Transcription</keyword>
<dbReference type="InterPro" id="IPR003222">
    <property type="entry name" value="Antitermntn"/>
</dbReference>
<accession>A0A3G3BY98</accession>
<keyword evidence="4" id="KW-0479">Metal-binding</keyword>
<evidence type="ECO:0000313" key="5">
    <source>
        <dbReference type="EMBL" id="AYP69194.1"/>
    </source>
</evidence>
<evidence type="ECO:0000313" key="6">
    <source>
        <dbReference type="Proteomes" id="UP000275234"/>
    </source>
</evidence>
<keyword evidence="2 4" id="KW-0238">DNA-binding</keyword>
<dbReference type="EMBL" id="MH898687">
    <property type="protein sequence ID" value="AYP69194.1"/>
    <property type="molecule type" value="Genomic_DNA"/>
</dbReference>
<keyword evidence="1 4" id="KW-0805">Transcription regulation</keyword>
<dbReference type="HAMAP" id="MF_04158">
    <property type="entry name" value="Antitermination_lambda"/>
    <property type="match status" value="1"/>
</dbReference>
<comment type="similarity">
    <text evidence="4">Belongs to the phage antitermination Q type 2 family.</text>
</comment>
<dbReference type="Proteomes" id="UP000275234">
    <property type="component" value="Segment"/>
</dbReference>
<evidence type="ECO:0000256" key="3">
    <source>
        <dbReference type="ARBA" id="ARBA00023163"/>
    </source>
</evidence>
<feature type="binding site" evidence="4">
    <location>
        <position position="160"/>
    </location>
    <ligand>
        <name>Zn(2+)</name>
        <dbReference type="ChEBI" id="CHEBI:29105"/>
    </ligand>
</feature>
<feature type="DNA-binding region" evidence="4">
    <location>
        <begin position="212"/>
        <end position="233"/>
    </location>
</feature>
<sequence>MNIESITKFFSPKSPRFSDSSRVTGDSFTITDAMTVIGVAYSKCRFGIELYLSKSGITGSENAIEMLVNYGMSRANSVKQINQLGDDIKSQVVQVLARFAYQDYCRSAASTRKCPDCTGGFIEAEVFNMKFFRTDCREIREKARVLCKTCKGKGEISNSCRCKGRGMVMDKVESERQGVPVMKTCSKCNGRGFARVSFATIIIAMREFYPQLGKTTAYDHIQPFFEDLVTKCIQEESAADSVIRKISA</sequence>
<keyword evidence="4" id="KW-0945">Host-virus interaction</keyword>
<name>A0A3G3BY98_9CAUD</name>
<keyword evidence="4" id="KW-0863">Zinc-finger</keyword>
<dbReference type="SUPFAM" id="SSF57938">
    <property type="entry name" value="DnaJ/Hsp40 cysteine-rich domain"/>
    <property type="match status" value="1"/>
</dbReference>
<evidence type="ECO:0000256" key="1">
    <source>
        <dbReference type="ARBA" id="ARBA00023015"/>
    </source>
</evidence>
<gene>
    <name evidence="5" type="ORF">Edno5_0069</name>
</gene>
<dbReference type="Pfam" id="PF03589">
    <property type="entry name" value="Antiterm"/>
    <property type="match status" value="2"/>
</dbReference>
<comment type="caution">
    <text evidence="4">Lacks conserved residue(s) required for the propagation of feature annotation.</text>
</comment>
<evidence type="ECO:0000256" key="2">
    <source>
        <dbReference type="ARBA" id="ARBA00023125"/>
    </source>
</evidence>
<dbReference type="InterPro" id="IPR038500">
    <property type="entry name" value="Antitermination_sf"/>
</dbReference>
<reference evidence="5 6" key="1">
    <citation type="submission" date="2018-09" db="EMBL/GenBank/DDBJ databases">
        <title>Genomic characterization of Edwardsiella anguillarum, isolated from Greek aquaculture.</title>
        <authorList>
            <person name="Katharios P."/>
            <person name="Kalatzis P.G."/>
            <person name="Kokkari C."/>
            <person name="Wang Q."/>
        </authorList>
    </citation>
    <scope>NUCLEOTIDE SEQUENCE [LARGE SCALE GENOMIC DNA]</scope>
</reference>
<feature type="binding site" evidence="4">
    <location>
        <position position="162"/>
    </location>
    <ligand>
        <name>Zn(2+)</name>
        <dbReference type="ChEBI" id="CHEBI:29105"/>
    </ligand>
</feature>
<feature type="site" description="Interaction with host RNA polymerase sigma factor RPOD" evidence="4">
    <location>
        <position position="175"/>
    </location>
</feature>
<evidence type="ECO:0000256" key="4">
    <source>
        <dbReference type="HAMAP-Rule" id="MF_04158"/>
    </source>
</evidence>
<protein>
    <recommendedName>
        <fullName evidence="4">Antitermination protein Q</fullName>
    </recommendedName>
</protein>
<comment type="subunit">
    <text evidence="4">Interacts with host RPOB (via flap domain); this interaction renders host RNAP resistant to transcription pausing and allows it to read through termination signals. Interacts with host RNA polymerase sigma factor RPOD (via domain-4). Interacts with host NUSA (via N-terminus and AR2 domain); this interaction releases the autoinhibition of NUSA.</text>
</comment>
<keyword evidence="4" id="KW-0862">Zinc</keyword>
<dbReference type="InterPro" id="IPR036410">
    <property type="entry name" value="HSP_DnaJ_Cys-rich_dom_sf"/>
</dbReference>
<dbReference type="GO" id="GO:0006353">
    <property type="term" value="P:DNA-templated transcription termination"/>
    <property type="evidence" value="ECO:0007669"/>
    <property type="project" value="UniProtKB-UniRule"/>
</dbReference>
<dbReference type="Gene3D" id="1.10.274.110">
    <property type="match status" value="1"/>
</dbReference>
<dbReference type="GO" id="GO:0031564">
    <property type="term" value="P:transcription antitermination"/>
    <property type="evidence" value="ECO:0007669"/>
    <property type="project" value="UniProtKB-UniRule"/>
</dbReference>
<proteinExistence type="inferred from homology"/>
<comment type="function">
    <text evidence="4">Mediates the switch from middle to viral late gene expression by associating with host RNA polymerase (RNAP) so that the latter can read without pausing and through transcription terminators preceding late genes. Competes with host factor sigma 70 for binding to RPOB, the beta-subunit of host RNAP. To join the elongation complex, binds a specific DNA Q-binding element (QBE) and interacts with RNAP that is paused during early elongation. Participates in the lysis-lysogeny decision by activating the expression of the late lytic genes.</text>
</comment>
<keyword evidence="6" id="KW-1185">Reference proteome</keyword>
<feature type="binding site" evidence="4">
    <location>
        <position position="185"/>
    </location>
    <ligand>
        <name>Zn(2+)</name>
        <dbReference type="ChEBI" id="CHEBI:29105"/>
    </ligand>
</feature>